<evidence type="ECO:0000259" key="3">
    <source>
        <dbReference type="PROSITE" id="PS51747"/>
    </source>
</evidence>
<comment type="caution">
    <text evidence="4">The sequence shown here is derived from an EMBL/GenBank/DDBJ whole genome shotgun (WGS) entry which is preliminary data.</text>
</comment>
<dbReference type="NCBIfam" id="NF004064">
    <property type="entry name" value="PRK05578.1"/>
    <property type="match status" value="1"/>
</dbReference>
<dbReference type="SUPFAM" id="SSF53927">
    <property type="entry name" value="Cytidine deaminase-like"/>
    <property type="match status" value="1"/>
</dbReference>
<keyword evidence="5" id="KW-1185">Reference proteome</keyword>
<evidence type="ECO:0000256" key="2">
    <source>
        <dbReference type="SAM" id="MobiDB-lite"/>
    </source>
</evidence>
<evidence type="ECO:0000313" key="4">
    <source>
        <dbReference type="EMBL" id="GAA5193193.1"/>
    </source>
</evidence>
<gene>
    <name evidence="4" type="ORF">GCM10023322_54650</name>
</gene>
<dbReference type="PANTHER" id="PTHR11644:SF2">
    <property type="entry name" value="CYTIDINE DEAMINASE"/>
    <property type="match status" value="1"/>
</dbReference>
<reference evidence="5" key="1">
    <citation type="journal article" date="2019" name="Int. J. Syst. Evol. Microbiol.">
        <title>The Global Catalogue of Microorganisms (GCM) 10K type strain sequencing project: providing services to taxonomists for standard genome sequencing and annotation.</title>
        <authorList>
            <consortium name="The Broad Institute Genomics Platform"/>
            <consortium name="The Broad Institute Genome Sequencing Center for Infectious Disease"/>
            <person name="Wu L."/>
            <person name="Ma J."/>
        </authorList>
    </citation>
    <scope>NUCLEOTIDE SEQUENCE [LARGE SCALE GENOMIC DNA]</scope>
    <source>
        <strain evidence="5">JCM 18304</strain>
    </source>
</reference>
<feature type="region of interest" description="Disordered" evidence="2">
    <location>
        <begin position="224"/>
        <end position="245"/>
    </location>
</feature>
<dbReference type="EMBL" id="BAABJQ010000018">
    <property type="protein sequence ID" value="GAA5193193.1"/>
    <property type="molecule type" value="Genomic_DNA"/>
</dbReference>
<dbReference type="InterPro" id="IPR050202">
    <property type="entry name" value="Cyt/Deoxycyt_deaminase"/>
</dbReference>
<dbReference type="PROSITE" id="PS51747">
    <property type="entry name" value="CYT_DCMP_DEAMINASES_2"/>
    <property type="match status" value="1"/>
</dbReference>
<dbReference type="Pfam" id="PF00383">
    <property type="entry name" value="dCMP_cyt_deam_1"/>
    <property type="match status" value="1"/>
</dbReference>
<protein>
    <recommendedName>
        <fullName evidence="3">CMP/dCMP-type deaminase domain-containing protein</fullName>
    </recommendedName>
</protein>
<comment type="similarity">
    <text evidence="1">Belongs to the cytidine and deoxycytidylate deaminase family.</text>
</comment>
<dbReference type="InterPro" id="IPR016193">
    <property type="entry name" value="Cytidine_deaminase-like"/>
</dbReference>
<dbReference type="InterPro" id="IPR002125">
    <property type="entry name" value="CMP_dCMP_dom"/>
</dbReference>
<evidence type="ECO:0000256" key="1">
    <source>
        <dbReference type="ARBA" id="ARBA00006576"/>
    </source>
</evidence>
<dbReference type="Gene3D" id="3.40.140.10">
    <property type="entry name" value="Cytidine Deaminase, domain 2"/>
    <property type="match status" value="1"/>
</dbReference>
<feature type="domain" description="CMP/dCMP-type deaminase" evidence="3">
    <location>
        <begin position="5"/>
        <end position="127"/>
    </location>
</feature>
<dbReference type="CDD" id="cd01283">
    <property type="entry name" value="cytidine_deaminase"/>
    <property type="match status" value="1"/>
</dbReference>
<name>A0ABP9SBE8_9ACTN</name>
<organism evidence="4 5">
    <name type="scientific">Rugosimonospora acidiphila</name>
    <dbReference type="NCBI Taxonomy" id="556531"/>
    <lineage>
        <taxon>Bacteria</taxon>
        <taxon>Bacillati</taxon>
        <taxon>Actinomycetota</taxon>
        <taxon>Actinomycetes</taxon>
        <taxon>Micromonosporales</taxon>
        <taxon>Micromonosporaceae</taxon>
        <taxon>Rugosimonospora</taxon>
    </lineage>
</organism>
<evidence type="ECO:0000313" key="5">
    <source>
        <dbReference type="Proteomes" id="UP001501570"/>
    </source>
</evidence>
<dbReference type="PANTHER" id="PTHR11644">
    <property type="entry name" value="CYTIDINE DEAMINASE"/>
    <property type="match status" value="1"/>
</dbReference>
<dbReference type="Proteomes" id="UP001501570">
    <property type="component" value="Unassembled WGS sequence"/>
</dbReference>
<proteinExistence type="inferred from homology"/>
<sequence length="245" mass="25674">MHMDIDWDGLRAAATETMQSAYAPYSNFPVGAAGLVDDGRIVVGCNVENAAYGVTLCAECGVVSALHASGGGRLVALACVDGAGVALMPCGRCRQVLWEAGGPDCLIDAVPEPLPMAELLPHAFGAGDLARVRPPVRRELPQVPAGLREYVGRGTVFVHADSVGGQRVWTGYWERSTGVDGQPAGILEEAPTWPEIGSALSWARARTGRIVVVDADGVTYWAGSGQAPPELPEWPDRTAGIEGTE</sequence>
<accession>A0ABP9SBE8</accession>